<dbReference type="InterPro" id="IPR020843">
    <property type="entry name" value="ER"/>
</dbReference>
<evidence type="ECO:0000256" key="3">
    <source>
        <dbReference type="ARBA" id="ARBA00022833"/>
    </source>
</evidence>
<dbReference type="Gene3D" id="3.40.50.720">
    <property type="entry name" value="NAD(P)-binding Rossmann-like Domain"/>
    <property type="match status" value="1"/>
</dbReference>
<evidence type="ECO:0000256" key="4">
    <source>
        <dbReference type="ARBA" id="ARBA00023002"/>
    </source>
</evidence>
<dbReference type="InterPro" id="IPR013149">
    <property type="entry name" value="ADH-like_C"/>
</dbReference>
<dbReference type="Pfam" id="PF00107">
    <property type="entry name" value="ADH_zinc_N"/>
    <property type="match status" value="1"/>
</dbReference>
<dbReference type="SUPFAM" id="SSF51735">
    <property type="entry name" value="NAD(P)-binding Rossmann-fold domains"/>
    <property type="match status" value="1"/>
</dbReference>
<dbReference type="PANTHER" id="PTHR43880:SF12">
    <property type="entry name" value="ALCOHOL DEHYDROGENASE CLASS-3"/>
    <property type="match status" value="1"/>
</dbReference>
<dbReference type="RefSeq" id="WP_220204860.1">
    <property type="nucleotide sequence ID" value="NZ_BNJK01000001.1"/>
</dbReference>
<keyword evidence="4" id="KW-0560">Oxidoreductase</keyword>
<sequence>MKAAVCYELGQPLRVDDIEIDAPQRGEVKVRVVAVAICHSDIHHIRGDWGAQLPVVVGHEAAGVVEEVGENVTLAQVGDRVIISLLRSCGRCFYCTTGLPNHCSGNFALSTESRLHTQEGDIVYQGISTGAFAEYVVVDQSQVVQVPADLSLDRAALLACGVITGLGAVVNTAQVRPGSSVVVIGAGGVGLNAVQGAVLAGASRIIAIDLIERKLEAAKLFGATDTFNARQEELPALIKGLTGGRGADYVLVTVGSTAAIAQGIPLLRRAGTLVIVGLPPIDATVPLPAMLVAAKSLRVLGSFMGSTRLNSDIPWLVDLYQQGRLKLDELITARYPLEQINEAIEMMERGEALRNVIVM</sequence>
<comment type="caution">
    <text evidence="8">The sequence shown here is derived from an EMBL/GenBank/DDBJ whole genome shotgun (WGS) entry which is preliminary data.</text>
</comment>
<dbReference type="EMBL" id="BNJK01000001">
    <property type="protein sequence ID" value="GHO94102.1"/>
    <property type="molecule type" value="Genomic_DNA"/>
</dbReference>
<dbReference type="FunFam" id="3.40.50.720:FF:000003">
    <property type="entry name" value="S-(hydroxymethyl)glutathione dehydrogenase"/>
    <property type="match status" value="1"/>
</dbReference>
<dbReference type="GO" id="GO:0051903">
    <property type="term" value="F:S-(hydroxymethyl)glutathione dehydrogenase [NAD(P)+] activity"/>
    <property type="evidence" value="ECO:0007669"/>
    <property type="project" value="TreeGrafter"/>
</dbReference>
<dbReference type="PROSITE" id="PS00059">
    <property type="entry name" value="ADH_ZINC"/>
    <property type="match status" value="1"/>
</dbReference>
<organism evidence="8 9">
    <name type="scientific">Reticulibacter mediterranei</name>
    <dbReference type="NCBI Taxonomy" id="2778369"/>
    <lineage>
        <taxon>Bacteria</taxon>
        <taxon>Bacillati</taxon>
        <taxon>Chloroflexota</taxon>
        <taxon>Ktedonobacteria</taxon>
        <taxon>Ktedonobacterales</taxon>
        <taxon>Reticulibacteraceae</taxon>
        <taxon>Reticulibacter</taxon>
    </lineage>
</organism>
<evidence type="ECO:0000313" key="8">
    <source>
        <dbReference type="EMBL" id="GHO94102.1"/>
    </source>
</evidence>
<evidence type="ECO:0000256" key="5">
    <source>
        <dbReference type="ARBA" id="ARBA00023027"/>
    </source>
</evidence>
<evidence type="ECO:0000259" key="7">
    <source>
        <dbReference type="SMART" id="SM00829"/>
    </source>
</evidence>
<comment type="similarity">
    <text evidence="6">Belongs to the zinc-containing alcohol dehydrogenase family.</text>
</comment>
<comment type="cofactor">
    <cofactor evidence="1 6">
        <name>Zn(2+)</name>
        <dbReference type="ChEBI" id="CHEBI:29105"/>
    </cofactor>
</comment>
<keyword evidence="5" id="KW-0520">NAD</keyword>
<dbReference type="InterPro" id="IPR036291">
    <property type="entry name" value="NAD(P)-bd_dom_sf"/>
</dbReference>
<dbReference type="SMART" id="SM00829">
    <property type="entry name" value="PKS_ER"/>
    <property type="match status" value="1"/>
</dbReference>
<dbReference type="Pfam" id="PF08240">
    <property type="entry name" value="ADH_N"/>
    <property type="match status" value="1"/>
</dbReference>
<evidence type="ECO:0000256" key="1">
    <source>
        <dbReference type="ARBA" id="ARBA00001947"/>
    </source>
</evidence>
<dbReference type="InterPro" id="IPR002328">
    <property type="entry name" value="ADH_Zn_CS"/>
</dbReference>
<evidence type="ECO:0000256" key="6">
    <source>
        <dbReference type="RuleBase" id="RU361277"/>
    </source>
</evidence>
<dbReference type="InterPro" id="IPR011032">
    <property type="entry name" value="GroES-like_sf"/>
</dbReference>
<dbReference type="Gene3D" id="3.90.180.10">
    <property type="entry name" value="Medium-chain alcohol dehydrogenases, catalytic domain"/>
    <property type="match status" value="1"/>
</dbReference>
<dbReference type="PANTHER" id="PTHR43880">
    <property type="entry name" value="ALCOHOL DEHYDROGENASE"/>
    <property type="match status" value="1"/>
</dbReference>
<dbReference type="GO" id="GO:0046294">
    <property type="term" value="P:formaldehyde catabolic process"/>
    <property type="evidence" value="ECO:0007669"/>
    <property type="project" value="TreeGrafter"/>
</dbReference>
<evidence type="ECO:0000313" key="9">
    <source>
        <dbReference type="Proteomes" id="UP000597444"/>
    </source>
</evidence>
<dbReference type="SUPFAM" id="SSF50129">
    <property type="entry name" value="GroES-like"/>
    <property type="match status" value="2"/>
</dbReference>
<dbReference type="InterPro" id="IPR013154">
    <property type="entry name" value="ADH-like_N"/>
</dbReference>
<dbReference type="AlphaFoldDB" id="A0A8J3N1H9"/>
<dbReference type="GO" id="GO:0005829">
    <property type="term" value="C:cytosol"/>
    <property type="evidence" value="ECO:0007669"/>
    <property type="project" value="TreeGrafter"/>
</dbReference>
<keyword evidence="2 6" id="KW-0479">Metal-binding</keyword>
<protein>
    <submittedName>
        <fullName evidence="8">Alcohol dehydrogenase</fullName>
    </submittedName>
</protein>
<dbReference type="CDD" id="cd08279">
    <property type="entry name" value="Zn_ADH_class_III"/>
    <property type="match status" value="1"/>
</dbReference>
<evidence type="ECO:0000256" key="2">
    <source>
        <dbReference type="ARBA" id="ARBA00022723"/>
    </source>
</evidence>
<reference evidence="8" key="1">
    <citation type="submission" date="2020-10" db="EMBL/GenBank/DDBJ databases">
        <title>Taxonomic study of unclassified bacteria belonging to the class Ktedonobacteria.</title>
        <authorList>
            <person name="Yabe S."/>
            <person name="Wang C.M."/>
            <person name="Zheng Y."/>
            <person name="Sakai Y."/>
            <person name="Cavaletti L."/>
            <person name="Monciardini P."/>
            <person name="Donadio S."/>
        </authorList>
    </citation>
    <scope>NUCLEOTIDE SEQUENCE</scope>
    <source>
        <strain evidence="8">ID150040</strain>
    </source>
</reference>
<accession>A0A8J3N1H9</accession>
<gene>
    <name evidence="8" type="ORF">KSF_041500</name>
</gene>
<keyword evidence="9" id="KW-1185">Reference proteome</keyword>
<feature type="domain" description="Enoyl reductase (ER)" evidence="7">
    <location>
        <begin position="10"/>
        <end position="357"/>
    </location>
</feature>
<dbReference type="Proteomes" id="UP000597444">
    <property type="component" value="Unassembled WGS sequence"/>
</dbReference>
<proteinExistence type="inferred from homology"/>
<name>A0A8J3N1H9_9CHLR</name>
<keyword evidence="3 6" id="KW-0862">Zinc</keyword>
<dbReference type="GO" id="GO:0008270">
    <property type="term" value="F:zinc ion binding"/>
    <property type="evidence" value="ECO:0007669"/>
    <property type="project" value="InterPro"/>
</dbReference>